<name>A0A2K0A6U6_STAHA</name>
<gene>
    <name evidence="1" type="ORF">AL503_008145</name>
</gene>
<proteinExistence type="predicted"/>
<accession>A0A2K0A6U6</accession>
<dbReference type="RefSeq" id="WP_052071615.1">
    <property type="nucleotide sequence ID" value="NZ_CAJCGD010000017.1"/>
</dbReference>
<comment type="caution">
    <text evidence="1">The sequence shown here is derived from an EMBL/GenBank/DDBJ whole genome shotgun (WGS) entry which is preliminary data.</text>
</comment>
<sequence>MNKNGNDGPRLENYYDVENKGNYYLVQYGNKSGAGTGAIRVYKNGDVTKESGYNATIDKGNFTYIGKYE</sequence>
<evidence type="ECO:0000313" key="2">
    <source>
        <dbReference type="Proteomes" id="UP000053523"/>
    </source>
</evidence>
<dbReference type="Proteomes" id="UP000053523">
    <property type="component" value="Unassembled WGS sequence"/>
</dbReference>
<organism evidence="1 2">
    <name type="scientific">Staphylococcus haemolyticus</name>
    <dbReference type="NCBI Taxonomy" id="1283"/>
    <lineage>
        <taxon>Bacteria</taxon>
        <taxon>Bacillati</taxon>
        <taxon>Bacillota</taxon>
        <taxon>Bacilli</taxon>
        <taxon>Bacillales</taxon>
        <taxon>Staphylococcaceae</taxon>
        <taxon>Staphylococcus</taxon>
    </lineage>
</organism>
<dbReference type="EMBL" id="LORN02000015">
    <property type="protein sequence ID" value="PNN20756.1"/>
    <property type="molecule type" value="Genomic_DNA"/>
</dbReference>
<dbReference type="AlphaFoldDB" id="A0A2K0A6U6"/>
<evidence type="ECO:0000313" key="1">
    <source>
        <dbReference type="EMBL" id="PNN20756.1"/>
    </source>
</evidence>
<reference evidence="1 2" key="1">
    <citation type="submission" date="2017-12" db="EMBL/GenBank/DDBJ databases">
        <title>FDA dAtabase for Regulatory Grade micrObial Sequences (FDA-ARGOS): Supporting development and validation of Infectious Disease Dx tests.</title>
        <authorList>
            <person name="Hoffmann M."/>
            <person name="Allard M."/>
            <person name="Evans P."/>
            <person name="Brown E."/>
            <person name="Tallon L."/>
            <person name="Sadzewicz L."/>
            <person name="Sengamalay N."/>
            <person name="Ott S."/>
            <person name="Godinez A."/>
            <person name="Nagaraj S."/>
            <person name="Vavikolanu K."/>
            <person name="Aluvathingal J."/>
            <person name="Nadendla S."/>
            <person name="Sichtig H."/>
        </authorList>
    </citation>
    <scope>NUCLEOTIDE SEQUENCE [LARGE SCALE GENOMIC DNA]</scope>
    <source>
        <strain evidence="1 2">FDAARGOS_148</strain>
    </source>
</reference>
<protein>
    <submittedName>
        <fullName evidence="1">Uncharacterized protein</fullName>
    </submittedName>
</protein>